<dbReference type="InterPro" id="IPR011008">
    <property type="entry name" value="Dimeric_a/b-barrel"/>
</dbReference>
<dbReference type="PANTHER" id="PTHR40260">
    <property type="entry name" value="BLR8190 PROTEIN"/>
    <property type="match status" value="1"/>
</dbReference>
<keyword evidence="3" id="KW-1185">Reference proteome</keyword>
<dbReference type="Gene3D" id="3.30.70.100">
    <property type="match status" value="1"/>
</dbReference>
<comment type="caution">
    <text evidence="2">The sequence shown here is derived from an EMBL/GenBank/DDBJ whole genome shotgun (WGS) entry which is preliminary data.</text>
</comment>
<evidence type="ECO:0000259" key="1">
    <source>
        <dbReference type="Pfam" id="PF07110"/>
    </source>
</evidence>
<dbReference type="SUPFAM" id="SSF54909">
    <property type="entry name" value="Dimeric alpha+beta barrel"/>
    <property type="match status" value="1"/>
</dbReference>
<proteinExistence type="predicted"/>
<sequence>MTCSWNVFSDEILRSIIIKKITTIIKIKIMVKLVVMYGHPVDPAAFEAYYSETHLPIASKIKGLSRVEFTKFVGTPDGGKPSQYRMAELYFETIEELQKQMGSPEGQAAVNDIPHFASGGVDVMIGEVQS</sequence>
<dbReference type="GO" id="GO:0016491">
    <property type="term" value="F:oxidoreductase activity"/>
    <property type="evidence" value="ECO:0007669"/>
    <property type="project" value="InterPro"/>
</dbReference>
<dbReference type="NCBIfam" id="TIGR02118">
    <property type="entry name" value="EthD family reductase"/>
    <property type="match status" value="1"/>
</dbReference>
<dbReference type="EMBL" id="BJYV01000009">
    <property type="protein sequence ID" value="GEO21656.1"/>
    <property type="molecule type" value="Genomic_DNA"/>
</dbReference>
<evidence type="ECO:0000313" key="2">
    <source>
        <dbReference type="EMBL" id="GEO21656.1"/>
    </source>
</evidence>
<reference evidence="2 3" key="1">
    <citation type="submission" date="2019-07" db="EMBL/GenBank/DDBJ databases">
        <title>Whole genome shotgun sequence of Cyclobacterium qasimii NBRC 106168.</title>
        <authorList>
            <person name="Hosoyama A."/>
            <person name="Uohara A."/>
            <person name="Ohji S."/>
            <person name="Ichikawa N."/>
        </authorList>
    </citation>
    <scope>NUCLEOTIDE SEQUENCE [LARGE SCALE GENOMIC DNA]</scope>
    <source>
        <strain evidence="2 3">NBRC 106168</strain>
    </source>
</reference>
<dbReference type="Pfam" id="PF07110">
    <property type="entry name" value="EthD"/>
    <property type="match status" value="1"/>
</dbReference>
<gene>
    <name evidence="2" type="ORF">CQA01_21900</name>
</gene>
<dbReference type="InterPro" id="IPR009799">
    <property type="entry name" value="EthD_dom"/>
</dbReference>
<feature type="domain" description="EthD" evidence="1">
    <location>
        <begin position="40"/>
        <end position="118"/>
    </location>
</feature>
<dbReference type="Proteomes" id="UP000321301">
    <property type="component" value="Unassembled WGS sequence"/>
</dbReference>
<name>A0A512CBS7_9BACT</name>
<dbReference type="PANTHER" id="PTHR40260:SF2">
    <property type="entry name" value="BLR8190 PROTEIN"/>
    <property type="match status" value="1"/>
</dbReference>
<protein>
    <recommendedName>
        <fullName evidence="1">EthD domain-containing protein</fullName>
    </recommendedName>
</protein>
<evidence type="ECO:0000313" key="3">
    <source>
        <dbReference type="Proteomes" id="UP000321301"/>
    </source>
</evidence>
<organism evidence="2 3">
    <name type="scientific">Cyclobacterium qasimii</name>
    <dbReference type="NCBI Taxonomy" id="1350429"/>
    <lineage>
        <taxon>Bacteria</taxon>
        <taxon>Pseudomonadati</taxon>
        <taxon>Bacteroidota</taxon>
        <taxon>Cytophagia</taxon>
        <taxon>Cytophagales</taxon>
        <taxon>Cyclobacteriaceae</taxon>
        <taxon>Cyclobacterium</taxon>
    </lineage>
</organism>
<dbReference type="AlphaFoldDB" id="A0A512CBS7"/>
<accession>A0A512CBS7</accession>